<evidence type="ECO:0000256" key="2">
    <source>
        <dbReference type="ARBA" id="ARBA00017562"/>
    </source>
</evidence>
<accession>A0ABT6ZY23</accession>
<dbReference type="RefSeq" id="WP_274041592.1">
    <property type="nucleotide sequence ID" value="NZ_JANCPR020000017.1"/>
</dbReference>
<evidence type="ECO:0000256" key="8">
    <source>
        <dbReference type="RuleBase" id="RU364072"/>
    </source>
</evidence>
<evidence type="ECO:0000256" key="6">
    <source>
        <dbReference type="ARBA" id="ARBA00023160"/>
    </source>
</evidence>
<name>A0ABT6ZY23_9ACTN</name>
<dbReference type="Pfam" id="PF00364">
    <property type="entry name" value="Biotin_lipoyl"/>
    <property type="match status" value="1"/>
</dbReference>
<dbReference type="Gene3D" id="2.40.50.100">
    <property type="match status" value="1"/>
</dbReference>
<keyword evidence="5 8" id="KW-0443">Lipid metabolism</keyword>
<dbReference type="Proteomes" id="UP001214441">
    <property type="component" value="Unassembled WGS sequence"/>
</dbReference>
<reference evidence="10 11" key="1">
    <citation type="submission" date="2023-05" db="EMBL/GenBank/DDBJ databases">
        <title>Streptantibioticus silvisoli sp. nov., acidotolerant actinomycetes 1 from pine litter.</title>
        <authorList>
            <person name="Swiecimska M."/>
            <person name="Golinska P."/>
            <person name="Sangal V."/>
            <person name="Wachnowicz B."/>
            <person name="Goodfellow M."/>
        </authorList>
    </citation>
    <scope>NUCLEOTIDE SEQUENCE [LARGE SCALE GENOMIC DNA]</scope>
    <source>
        <strain evidence="10 11">DSM 42109</strain>
    </source>
</reference>
<keyword evidence="6 8" id="KW-0275">Fatty acid biosynthesis</keyword>
<organism evidence="10 11">
    <name type="scientific">Streptomyces iconiensis</name>
    <dbReference type="NCBI Taxonomy" id="1384038"/>
    <lineage>
        <taxon>Bacteria</taxon>
        <taxon>Bacillati</taxon>
        <taxon>Actinomycetota</taxon>
        <taxon>Actinomycetes</taxon>
        <taxon>Kitasatosporales</taxon>
        <taxon>Streptomycetaceae</taxon>
        <taxon>Streptomyces</taxon>
    </lineage>
</organism>
<keyword evidence="11" id="KW-1185">Reference proteome</keyword>
<dbReference type="PANTHER" id="PTHR45266:SF3">
    <property type="entry name" value="OXALOACETATE DECARBOXYLASE ALPHA CHAIN"/>
    <property type="match status" value="1"/>
</dbReference>
<dbReference type="PROSITE" id="PS00188">
    <property type="entry name" value="BIOTIN"/>
    <property type="match status" value="1"/>
</dbReference>
<evidence type="ECO:0000313" key="10">
    <source>
        <dbReference type="EMBL" id="MDJ1133973.1"/>
    </source>
</evidence>
<feature type="domain" description="Lipoyl-binding" evidence="9">
    <location>
        <begin position="96"/>
        <end position="172"/>
    </location>
</feature>
<dbReference type="InterPro" id="IPR001882">
    <property type="entry name" value="Biotin_BS"/>
</dbReference>
<evidence type="ECO:0000256" key="5">
    <source>
        <dbReference type="ARBA" id="ARBA00023098"/>
    </source>
</evidence>
<evidence type="ECO:0000256" key="7">
    <source>
        <dbReference type="ARBA" id="ARBA00023267"/>
    </source>
</evidence>
<comment type="function">
    <text evidence="8">This protein is a component of the acetyl coenzyme A carboxylase complex; first, biotin carboxylase catalyzes the carboxylation of the carrier protein and then the transcarboxylase transfers the carboxyl group to form malonyl-CoA.</text>
</comment>
<dbReference type="PROSITE" id="PS50968">
    <property type="entry name" value="BIOTINYL_LIPOYL"/>
    <property type="match status" value="1"/>
</dbReference>
<evidence type="ECO:0000256" key="1">
    <source>
        <dbReference type="ARBA" id="ARBA00005194"/>
    </source>
</evidence>
<evidence type="ECO:0000259" key="9">
    <source>
        <dbReference type="PROSITE" id="PS50968"/>
    </source>
</evidence>
<dbReference type="InterPro" id="IPR000089">
    <property type="entry name" value="Biotin_lipoyl"/>
</dbReference>
<evidence type="ECO:0000256" key="3">
    <source>
        <dbReference type="ARBA" id="ARBA00022516"/>
    </source>
</evidence>
<dbReference type="PANTHER" id="PTHR45266">
    <property type="entry name" value="OXALOACETATE DECARBOXYLASE ALPHA CHAIN"/>
    <property type="match status" value="1"/>
</dbReference>
<proteinExistence type="predicted"/>
<dbReference type="InterPro" id="IPR001249">
    <property type="entry name" value="AcCoA_biotinCC"/>
</dbReference>
<dbReference type="SUPFAM" id="SSF51230">
    <property type="entry name" value="Single hybrid motif"/>
    <property type="match status" value="1"/>
</dbReference>
<evidence type="ECO:0000313" key="11">
    <source>
        <dbReference type="Proteomes" id="UP001214441"/>
    </source>
</evidence>
<dbReference type="CDD" id="cd06850">
    <property type="entry name" value="biotinyl_domain"/>
    <property type="match status" value="1"/>
</dbReference>
<sequence>MNELTQESPRAQTDDALAELDYDNSALALTDICRSIAEVMRVGPSRPRRVRIALGAASVEVEWDGQDTPGSTAPAGQYLHGAGAAEGAEAEAVVEGHRECAPLVGTFYTAPAPGAPPFVQPGDRVEAGQQLGIIEAMKLMNPLEATRAGQVVEVLVGDGEPVEYGEPLVLIDPDTTGADDADGGA</sequence>
<protein>
    <recommendedName>
        <fullName evidence="2 8">Biotin carboxyl carrier protein of acetyl-CoA carboxylase</fullName>
    </recommendedName>
</protein>
<comment type="pathway">
    <text evidence="1 8">Lipid metabolism; fatty acid biosynthesis.</text>
</comment>
<gene>
    <name evidence="10" type="ORF">NMN56_018770</name>
</gene>
<dbReference type="InterPro" id="IPR011053">
    <property type="entry name" value="Single_hybrid_motif"/>
</dbReference>
<keyword evidence="4 8" id="KW-0276">Fatty acid metabolism</keyword>
<keyword evidence="7 8" id="KW-0092">Biotin</keyword>
<dbReference type="EMBL" id="JANCPR020000017">
    <property type="protein sequence ID" value="MDJ1133973.1"/>
    <property type="molecule type" value="Genomic_DNA"/>
</dbReference>
<evidence type="ECO:0000256" key="4">
    <source>
        <dbReference type="ARBA" id="ARBA00022832"/>
    </source>
</evidence>
<comment type="caution">
    <text evidence="10">The sequence shown here is derived from an EMBL/GenBank/DDBJ whole genome shotgun (WGS) entry which is preliminary data.</text>
</comment>
<dbReference type="PRINTS" id="PR01071">
    <property type="entry name" value="ACOABIOTINCC"/>
</dbReference>
<dbReference type="InterPro" id="IPR050709">
    <property type="entry name" value="Biotin_Carboxyl_Carrier/Decarb"/>
</dbReference>
<keyword evidence="3 8" id="KW-0444">Lipid biosynthesis</keyword>